<proteinExistence type="inferred from homology"/>
<evidence type="ECO:0000313" key="9">
    <source>
        <dbReference type="EMBL" id="MDQ0533153.1"/>
    </source>
</evidence>
<feature type="chain" id="PRO_5046195224" evidence="7">
    <location>
        <begin position="30"/>
        <end position="261"/>
    </location>
</feature>
<evidence type="ECO:0000256" key="1">
    <source>
        <dbReference type="ARBA" id="ARBA00022670"/>
    </source>
</evidence>
<name>A0ABU0MIA8_9PROT</name>
<reference evidence="9 10" key="1">
    <citation type="submission" date="2023-07" db="EMBL/GenBank/DDBJ databases">
        <title>Genomic Encyclopedia of Type Strains, Phase IV (KMG-IV): sequencing the most valuable type-strain genomes for metagenomic binning, comparative biology and taxonomic classification.</title>
        <authorList>
            <person name="Goeker M."/>
        </authorList>
    </citation>
    <scope>NUCLEOTIDE SEQUENCE [LARGE SCALE GENOMIC DNA]</scope>
    <source>
        <strain evidence="9 10">DSM 19922</strain>
    </source>
</reference>
<evidence type="ECO:0000256" key="2">
    <source>
        <dbReference type="ARBA" id="ARBA00022723"/>
    </source>
</evidence>
<keyword evidence="3 6" id="KW-0378">Hydrolase</keyword>
<dbReference type="EMBL" id="JAUSVU010000005">
    <property type="protein sequence ID" value="MDQ0533153.1"/>
    <property type="molecule type" value="Genomic_DNA"/>
</dbReference>
<dbReference type="GO" id="GO:0006508">
    <property type="term" value="P:proteolysis"/>
    <property type="evidence" value="ECO:0007669"/>
    <property type="project" value="UniProtKB-KW"/>
</dbReference>
<keyword evidence="4 6" id="KW-0862">Zinc</keyword>
<dbReference type="Pfam" id="PF01435">
    <property type="entry name" value="Peptidase_M48"/>
    <property type="match status" value="1"/>
</dbReference>
<dbReference type="CDD" id="cd07331">
    <property type="entry name" value="M48C_Oma1_like"/>
    <property type="match status" value="1"/>
</dbReference>
<comment type="similarity">
    <text evidence="6">Belongs to the peptidase M48 family.</text>
</comment>
<evidence type="ECO:0000256" key="3">
    <source>
        <dbReference type="ARBA" id="ARBA00022801"/>
    </source>
</evidence>
<dbReference type="PANTHER" id="PTHR22726:SF24">
    <property type="entry name" value="M48 FAMILY METALLOPEPTIDASE"/>
    <property type="match status" value="1"/>
</dbReference>
<feature type="signal peptide" evidence="7">
    <location>
        <begin position="1"/>
        <end position="29"/>
    </location>
</feature>
<keyword evidence="7" id="KW-0732">Signal</keyword>
<dbReference type="InterPro" id="IPR001915">
    <property type="entry name" value="Peptidase_M48"/>
</dbReference>
<sequence length="261" mass="27509">MPKGTMTARLRTASAAGAIAAAVALTGCAGDRTGLGLNLVSQEQLSDMGRQDWQRLLSTTKASTNADYQRRAEQVSMRLLRAAGLDAGAWEVRVFQGEEANAFALPGQKIGVYEGLFQYARTDAQLAAVIGHEIAHNLEGHAAERVSTQMASEAGAGLLGAALGAGGVAGSQEIAAALGTGAQYGLILPYSRNQELEADRIGLMMSARAGYDPRAAVELWQNMRQTGSQPPVFMSTHPGIDDRIGQLNRLMPEALAVYKPA</sequence>
<dbReference type="GO" id="GO:0008233">
    <property type="term" value="F:peptidase activity"/>
    <property type="evidence" value="ECO:0007669"/>
    <property type="project" value="UniProtKB-KW"/>
</dbReference>
<comment type="caution">
    <text evidence="9">The sequence shown here is derived from an EMBL/GenBank/DDBJ whole genome shotgun (WGS) entry which is preliminary data.</text>
</comment>
<gene>
    <name evidence="9" type="ORF">QO018_002002</name>
</gene>
<keyword evidence="1 6" id="KW-0645">Protease</keyword>
<dbReference type="PROSITE" id="PS51257">
    <property type="entry name" value="PROKAR_LIPOPROTEIN"/>
    <property type="match status" value="1"/>
</dbReference>
<evidence type="ECO:0000259" key="8">
    <source>
        <dbReference type="Pfam" id="PF01435"/>
    </source>
</evidence>
<evidence type="ECO:0000256" key="7">
    <source>
        <dbReference type="SAM" id="SignalP"/>
    </source>
</evidence>
<keyword evidence="2" id="KW-0479">Metal-binding</keyword>
<keyword evidence="10" id="KW-1185">Reference proteome</keyword>
<evidence type="ECO:0000256" key="4">
    <source>
        <dbReference type="ARBA" id="ARBA00022833"/>
    </source>
</evidence>
<accession>A0ABU0MIA8</accession>
<dbReference type="PANTHER" id="PTHR22726">
    <property type="entry name" value="METALLOENDOPEPTIDASE OMA1"/>
    <property type="match status" value="1"/>
</dbReference>
<organism evidence="9 10">
    <name type="scientific">Azospirillum picis</name>
    <dbReference type="NCBI Taxonomy" id="488438"/>
    <lineage>
        <taxon>Bacteria</taxon>
        <taxon>Pseudomonadati</taxon>
        <taxon>Pseudomonadota</taxon>
        <taxon>Alphaproteobacteria</taxon>
        <taxon>Rhodospirillales</taxon>
        <taxon>Azospirillaceae</taxon>
        <taxon>Azospirillum</taxon>
    </lineage>
</organism>
<dbReference type="InterPro" id="IPR051156">
    <property type="entry name" value="Mito/Outer_Membr_Metalloprot"/>
</dbReference>
<evidence type="ECO:0000256" key="5">
    <source>
        <dbReference type="ARBA" id="ARBA00023049"/>
    </source>
</evidence>
<comment type="cofactor">
    <cofactor evidence="6">
        <name>Zn(2+)</name>
        <dbReference type="ChEBI" id="CHEBI:29105"/>
    </cofactor>
    <text evidence="6">Binds 1 zinc ion per subunit.</text>
</comment>
<protein>
    <submittedName>
        <fullName evidence="9">Zn-dependent protease</fullName>
    </submittedName>
</protein>
<dbReference type="Proteomes" id="UP001244552">
    <property type="component" value="Unassembled WGS sequence"/>
</dbReference>
<dbReference type="RefSeq" id="WP_209980933.1">
    <property type="nucleotide sequence ID" value="NZ_JAGINO010000005.1"/>
</dbReference>
<feature type="domain" description="Peptidase M48" evidence="8">
    <location>
        <begin position="69"/>
        <end position="249"/>
    </location>
</feature>
<dbReference type="Gene3D" id="3.30.2010.10">
    <property type="entry name" value="Metalloproteases ('zincins'), catalytic domain"/>
    <property type="match status" value="1"/>
</dbReference>
<evidence type="ECO:0000313" key="10">
    <source>
        <dbReference type="Proteomes" id="UP001244552"/>
    </source>
</evidence>
<keyword evidence="5 6" id="KW-0482">Metalloprotease</keyword>
<evidence type="ECO:0000256" key="6">
    <source>
        <dbReference type="RuleBase" id="RU003983"/>
    </source>
</evidence>